<dbReference type="InterPro" id="IPR004046">
    <property type="entry name" value="GST_C"/>
</dbReference>
<evidence type="ECO:0000256" key="1">
    <source>
        <dbReference type="ARBA" id="ARBA00007409"/>
    </source>
</evidence>
<evidence type="ECO:0008006" key="6">
    <source>
        <dbReference type="Google" id="ProtNLM"/>
    </source>
</evidence>
<dbReference type="Gene3D" id="1.20.1050.130">
    <property type="match status" value="1"/>
</dbReference>
<dbReference type="OMA" id="DIMFLPY"/>
<keyword evidence="5" id="KW-1185">Reference proteome</keyword>
<dbReference type="InterPro" id="IPR036282">
    <property type="entry name" value="Glutathione-S-Trfase_C_sf"/>
</dbReference>
<feature type="domain" description="GST N-terminal" evidence="2">
    <location>
        <begin position="5"/>
        <end position="84"/>
    </location>
</feature>
<dbReference type="PROSITE" id="PS50404">
    <property type="entry name" value="GST_NTER"/>
    <property type="match status" value="1"/>
</dbReference>
<dbReference type="InterPro" id="IPR010987">
    <property type="entry name" value="Glutathione-S-Trfase_C-like"/>
</dbReference>
<dbReference type="RefSeq" id="XP_007839916.1">
    <property type="nucleotide sequence ID" value="XM_007841725.1"/>
</dbReference>
<dbReference type="Proteomes" id="UP000030651">
    <property type="component" value="Unassembled WGS sequence"/>
</dbReference>
<dbReference type="SFLD" id="SFLDS00019">
    <property type="entry name" value="Glutathione_Transferase_(cytos"/>
    <property type="match status" value="1"/>
</dbReference>
<gene>
    <name evidence="4" type="ORF">PFICI_13144</name>
</gene>
<dbReference type="PROSITE" id="PS50405">
    <property type="entry name" value="GST_CTER"/>
    <property type="match status" value="1"/>
</dbReference>
<organism evidence="4 5">
    <name type="scientific">Pestalotiopsis fici (strain W106-1 / CGMCC3.15140)</name>
    <dbReference type="NCBI Taxonomy" id="1229662"/>
    <lineage>
        <taxon>Eukaryota</taxon>
        <taxon>Fungi</taxon>
        <taxon>Dikarya</taxon>
        <taxon>Ascomycota</taxon>
        <taxon>Pezizomycotina</taxon>
        <taxon>Sordariomycetes</taxon>
        <taxon>Xylariomycetidae</taxon>
        <taxon>Amphisphaeriales</taxon>
        <taxon>Sporocadaceae</taxon>
        <taxon>Pestalotiopsis</taxon>
    </lineage>
</organism>
<evidence type="ECO:0000313" key="4">
    <source>
        <dbReference type="EMBL" id="ETS74660.1"/>
    </source>
</evidence>
<dbReference type="SFLD" id="SFLDG01151">
    <property type="entry name" value="Main.2:_Nu-like"/>
    <property type="match status" value="1"/>
</dbReference>
<sequence length="214" mass="24915">MSTINPITVYVHTGGPNPWKVTIILEELGLPYTKIVVDNPKEDWFTAINPNGRLPAMIDPNKELTLWESGAIVEYLVETYDKEQKLFVDDFATKWHLRQFLHFQMSGQGPYYGQAVWFQKCPEDVPMAKRRYIEQSVRVVEVLDKMLEGKEYLAANRLTYADLSFVPWNHVLLSAPFFREALWDKYDLAKKCPNFIAWHERLMARPSVKAVYGL</sequence>
<proteinExistence type="inferred from homology"/>
<dbReference type="Pfam" id="PF14497">
    <property type="entry name" value="GST_C_3"/>
    <property type="match status" value="1"/>
</dbReference>
<dbReference type="SUPFAM" id="SSF52833">
    <property type="entry name" value="Thioredoxin-like"/>
    <property type="match status" value="1"/>
</dbReference>
<name>W3WL70_PESFW</name>
<accession>W3WL70</accession>
<dbReference type="SUPFAM" id="SSF47616">
    <property type="entry name" value="GST C-terminal domain-like"/>
    <property type="match status" value="1"/>
</dbReference>
<dbReference type="InParanoid" id="W3WL70"/>
<dbReference type="eggNOG" id="KOG0867">
    <property type="taxonomic scope" value="Eukaryota"/>
</dbReference>
<dbReference type="OrthoDB" id="422574at2759"/>
<reference evidence="5" key="1">
    <citation type="journal article" date="2015" name="BMC Genomics">
        <title>Genomic and transcriptomic analysis of the endophytic fungus Pestalotiopsis fici reveals its lifestyle and high potential for synthesis of natural products.</title>
        <authorList>
            <person name="Wang X."/>
            <person name="Zhang X."/>
            <person name="Liu L."/>
            <person name="Xiang M."/>
            <person name="Wang W."/>
            <person name="Sun X."/>
            <person name="Che Y."/>
            <person name="Guo L."/>
            <person name="Liu G."/>
            <person name="Guo L."/>
            <person name="Wang C."/>
            <person name="Yin W.B."/>
            <person name="Stadler M."/>
            <person name="Zhang X."/>
            <person name="Liu X."/>
        </authorList>
    </citation>
    <scope>NUCLEOTIDE SEQUENCE [LARGE SCALE GENOMIC DNA]</scope>
    <source>
        <strain evidence="5">W106-1 / CGMCC3.15140</strain>
    </source>
</reference>
<dbReference type="SFLD" id="SFLDG00358">
    <property type="entry name" value="Main_(cytGST)"/>
    <property type="match status" value="1"/>
</dbReference>
<evidence type="ECO:0000259" key="3">
    <source>
        <dbReference type="PROSITE" id="PS50405"/>
    </source>
</evidence>
<dbReference type="STRING" id="1229662.W3WL70"/>
<dbReference type="InterPro" id="IPR036249">
    <property type="entry name" value="Thioredoxin-like_sf"/>
</dbReference>
<dbReference type="GeneID" id="19278157"/>
<dbReference type="PANTHER" id="PTHR44051:SF3">
    <property type="entry name" value="TRANSCRIPTIONAL REGULATOR URE2"/>
    <property type="match status" value="1"/>
</dbReference>
<dbReference type="PANTHER" id="PTHR44051">
    <property type="entry name" value="GLUTATHIONE S-TRANSFERASE-RELATED"/>
    <property type="match status" value="1"/>
</dbReference>
<comment type="similarity">
    <text evidence="1">Belongs to the GST superfamily.</text>
</comment>
<dbReference type="HOGENOM" id="CLU_011226_14_2_1"/>
<dbReference type="KEGG" id="pfy:PFICI_13144"/>
<dbReference type="CDD" id="cd03048">
    <property type="entry name" value="GST_N_Ure2p_like"/>
    <property type="match status" value="1"/>
</dbReference>
<protein>
    <recommendedName>
        <fullName evidence="6">Glutathione S-transferase</fullName>
    </recommendedName>
</protein>
<dbReference type="EMBL" id="KI912119">
    <property type="protein sequence ID" value="ETS74660.1"/>
    <property type="molecule type" value="Genomic_DNA"/>
</dbReference>
<evidence type="ECO:0000313" key="5">
    <source>
        <dbReference type="Proteomes" id="UP000030651"/>
    </source>
</evidence>
<dbReference type="Pfam" id="PF02798">
    <property type="entry name" value="GST_N"/>
    <property type="match status" value="1"/>
</dbReference>
<feature type="domain" description="GST C-terminal" evidence="3">
    <location>
        <begin position="90"/>
        <end position="214"/>
    </location>
</feature>
<evidence type="ECO:0000259" key="2">
    <source>
        <dbReference type="PROSITE" id="PS50404"/>
    </source>
</evidence>
<dbReference type="InterPro" id="IPR040079">
    <property type="entry name" value="Glutathione_S-Trfase"/>
</dbReference>
<dbReference type="InterPro" id="IPR004045">
    <property type="entry name" value="Glutathione_S-Trfase_N"/>
</dbReference>
<dbReference type="AlphaFoldDB" id="W3WL70"/>